<keyword evidence="2" id="KW-0175">Coiled coil</keyword>
<protein>
    <submittedName>
        <fullName evidence="4">Vps51 vps67 protein</fullName>
    </submittedName>
</protein>
<dbReference type="OrthoDB" id="203678at2759"/>
<gene>
    <name evidence="4" type="ORF">CSUI_003728</name>
</gene>
<dbReference type="Pfam" id="PF08700">
    <property type="entry name" value="VPS51_Exo84_N"/>
    <property type="match status" value="1"/>
</dbReference>
<evidence type="ECO:0000313" key="5">
    <source>
        <dbReference type="Proteomes" id="UP000221165"/>
    </source>
</evidence>
<dbReference type="EMBL" id="MIGC01001685">
    <property type="protein sequence ID" value="PHJ22424.1"/>
    <property type="molecule type" value="Genomic_DNA"/>
</dbReference>
<evidence type="ECO:0000256" key="2">
    <source>
        <dbReference type="SAM" id="Coils"/>
    </source>
</evidence>
<dbReference type="GO" id="GO:0016020">
    <property type="term" value="C:membrane"/>
    <property type="evidence" value="ECO:0007669"/>
    <property type="project" value="TreeGrafter"/>
</dbReference>
<dbReference type="GO" id="GO:1990745">
    <property type="term" value="C:EARP complex"/>
    <property type="evidence" value="ECO:0007669"/>
    <property type="project" value="TreeGrafter"/>
</dbReference>
<dbReference type="Proteomes" id="UP000221165">
    <property type="component" value="Unassembled WGS sequence"/>
</dbReference>
<feature type="region of interest" description="Disordered" evidence="3">
    <location>
        <begin position="403"/>
        <end position="440"/>
    </location>
</feature>
<dbReference type="GO" id="GO:0048193">
    <property type="term" value="P:Golgi vesicle transport"/>
    <property type="evidence" value="ECO:0007669"/>
    <property type="project" value="TreeGrafter"/>
</dbReference>
<proteinExistence type="inferred from homology"/>
<keyword evidence="5" id="KW-1185">Reference proteome</keyword>
<feature type="region of interest" description="Disordered" evidence="3">
    <location>
        <begin position="854"/>
        <end position="874"/>
    </location>
</feature>
<organism evidence="4 5">
    <name type="scientific">Cystoisospora suis</name>
    <dbReference type="NCBI Taxonomy" id="483139"/>
    <lineage>
        <taxon>Eukaryota</taxon>
        <taxon>Sar</taxon>
        <taxon>Alveolata</taxon>
        <taxon>Apicomplexa</taxon>
        <taxon>Conoidasida</taxon>
        <taxon>Coccidia</taxon>
        <taxon>Eucoccidiorida</taxon>
        <taxon>Eimeriorina</taxon>
        <taxon>Sarcocystidae</taxon>
        <taxon>Cystoisospora</taxon>
    </lineage>
</organism>
<comment type="similarity">
    <text evidence="1">Belongs to the VPS51 family.</text>
</comment>
<feature type="region of interest" description="Disordered" evidence="3">
    <location>
        <begin position="544"/>
        <end position="580"/>
    </location>
</feature>
<reference evidence="4 5" key="1">
    <citation type="journal article" date="2017" name="Int. J. Parasitol.">
        <title>The genome of the protozoan parasite Cystoisospora suis and a reverse vaccinology approach to identify vaccine candidates.</title>
        <authorList>
            <person name="Palmieri N."/>
            <person name="Shrestha A."/>
            <person name="Ruttkowski B."/>
            <person name="Beck T."/>
            <person name="Vogl C."/>
            <person name="Tomley F."/>
            <person name="Blake D.P."/>
            <person name="Joachim A."/>
        </authorList>
    </citation>
    <scope>NUCLEOTIDE SEQUENCE [LARGE SCALE GENOMIC DNA]</scope>
    <source>
        <strain evidence="4 5">Wien I</strain>
    </source>
</reference>
<dbReference type="PANTHER" id="PTHR15954">
    <property type="entry name" value="VACUOLAR PROTEIN SORTING-ASSOCIATED PROTEIN 51 HOMOLOG"/>
    <property type="match status" value="1"/>
</dbReference>
<dbReference type="GO" id="GO:0000938">
    <property type="term" value="C:GARP complex"/>
    <property type="evidence" value="ECO:0007669"/>
    <property type="project" value="TreeGrafter"/>
</dbReference>
<dbReference type="InterPro" id="IPR014812">
    <property type="entry name" value="Vps51"/>
</dbReference>
<evidence type="ECO:0000313" key="4">
    <source>
        <dbReference type="EMBL" id="PHJ22424.1"/>
    </source>
</evidence>
<dbReference type="GO" id="GO:0007041">
    <property type="term" value="P:lysosomal transport"/>
    <property type="evidence" value="ECO:0007669"/>
    <property type="project" value="TreeGrafter"/>
</dbReference>
<sequence>MAGSITSGTGCPPVRKSKVGTLLSEYYDLDDDDVGLPTVSTAPGAIRAHASATGGAPPSSGGHPSPAATSLSSPADARGKGGSSLASNPALVDSHFLENATASGSFLRRSPSAPKDLSPGGESRQLGNCSALQDGGKTDLNSKDFDVHAYFASAVHSSSLRELLQRSGQLEEEVRRLEGELQTLVYENYGKFLEAAETVRRVKEDMQTLQGDMSLLDSRVDSIEDSSRELDELVRDRAASIEELVSFRQLLDKLQILFTFPEVLRRHLAKGDAEGAIAIYLKIHPFLAAQYGALPRLQRLQLLDSEATAIFQSAKRLLRSRLAPVVAENVPFTLSLSSVSPDSDFLPSKEASKVLMLLLQAEKDTEGADYLELLRLYHRNRTHALLHLLQVLFDHDRLQDEASKQELRQREQQTTGTVSGPRGAGSPGKGKFLPSNSAGKDRFLTEERREAGSVEPCCGMQSSENCSHQETALAGETGPSGSCCVRRSDRLGKATYMQQRDSSAATSRMLEVACSSISEQFMGPLVDAVDDTLRVVRAEKPNKLHMDRAHFDTAASDPQQPSGATRPDCPSNSSSGEQAELSSEAAEILHGFLSPLLRSTFARVLALLASTNPPPAAVVGAVDTLRVALRRLHVLLPATQQQQLSQEFLRFSDQVLQQGISLAFKESYMRAAQELGVLHAFCYGQGDRSRYYHGSPRERTEREGVREKTGRSEDRTDFEGGSAIIVETSDGMEDVKSEEALQQLARTEHAVLLQGCLTLTDIHQLVNGVCNAKSAQADRIVKNDLVAWTEGFFLLIVSCLLRLTRDTPAALQERPQQRSAAEDLRREEAGWWEQSVKKVPLAAGSRDAIRASDTFSSRNNEAHPGTAYPSSALPQEHTSMMEWQIRDAIYTAICTHILPTELHSQERGASSSQLKRSRARDEGEAAGSGTEQRDAMGEGAVGVATEGRTLLCLLMMRMGRYLELQGLAKVAAVAVELFPSFPVNRLTASSLGCTGPPLSKMPSGSFPVDKEDDSALKRRSEQQPLLLRTRWASQAALTTYVFRRGLEGSALATRALQQFLSLEGSQEQRTSGAESSIISSDDHDPTQAPSAEMSTESSASSAPSDKGYTASRDERHEKPSEKLKVVGLFDPLLALLHRVDAECSRLLGERRQQGGTSTGACVTTLMPGLSGGGGSSAEQQHQRRVARLFGRRRTALEKEMERLFSRKQPVFSQVPFSRAKAVMGIFRIASRTLLEFVRFSSFSRRAVRQLQIECAVVGEPIRDLVPAEDGCVVDGLLDEVVACALSRCFEKVQIPQTTLLHGGRVLMAAAAVGKPIGEGAALSESGGGKGQGGASELPILLEQTEIEDICNRYRRRQ</sequence>
<feature type="region of interest" description="Disordered" evidence="3">
    <location>
        <begin position="692"/>
        <end position="716"/>
    </location>
</feature>
<evidence type="ECO:0000256" key="1">
    <source>
        <dbReference type="ARBA" id="ARBA00006080"/>
    </source>
</evidence>
<feature type="compositionally biased region" description="Low complexity" evidence="3">
    <location>
        <begin position="1088"/>
        <end position="1104"/>
    </location>
</feature>
<feature type="region of interest" description="Disordered" evidence="3">
    <location>
        <begin position="103"/>
        <end position="127"/>
    </location>
</feature>
<feature type="compositionally biased region" description="Low complexity" evidence="3">
    <location>
        <begin position="49"/>
        <end position="76"/>
    </location>
</feature>
<feature type="region of interest" description="Disordered" evidence="3">
    <location>
        <begin position="992"/>
        <end position="1014"/>
    </location>
</feature>
<dbReference type="GO" id="GO:0005829">
    <property type="term" value="C:cytosol"/>
    <property type="evidence" value="ECO:0007669"/>
    <property type="project" value="GOC"/>
</dbReference>
<feature type="compositionally biased region" description="Polar residues" evidence="3">
    <location>
        <begin position="570"/>
        <end position="580"/>
    </location>
</feature>
<dbReference type="GO" id="GO:0042147">
    <property type="term" value="P:retrograde transport, endosome to Golgi"/>
    <property type="evidence" value="ECO:0007669"/>
    <property type="project" value="TreeGrafter"/>
</dbReference>
<dbReference type="VEuPathDB" id="ToxoDB:CSUI_003728"/>
<evidence type="ECO:0000256" key="3">
    <source>
        <dbReference type="SAM" id="MobiDB-lite"/>
    </source>
</evidence>
<feature type="coiled-coil region" evidence="2">
    <location>
        <begin position="160"/>
        <end position="187"/>
    </location>
</feature>
<feature type="compositionally biased region" description="Polar residues" evidence="3">
    <location>
        <begin position="1062"/>
        <end position="1079"/>
    </location>
</feature>
<dbReference type="GeneID" id="94427134"/>
<dbReference type="GO" id="GO:0032456">
    <property type="term" value="P:endocytic recycling"/>
    <property type="evidence" value="ECO:0007669"/>
    <property type="project" value="TreeGrafter"/>
</dbReference>
<feature type="region of interest" description="Disordered" evidence="3">
    <location>
        <begin position="1062"/>
        <end position="1119"/>
    </location>
</feature>
<feature type="region of interest" description="Disordered" evidence="3">
    <location>
        <begin position="49"/>
        <end position="86"/>
    </location>
</feature>
<feature type="region of interest" description="Disordered" evidence="3">
    <location>
        <begin position="904"/>
        <end position="940"/>
    </location>
</feature>
<accession>A0A2C6L400</accession>
<name>A0A2C6L400_9APIC</name>
<comment type="caution">
    <text evidence="4">The sequence shown here is derived from an EMBL/GenBank/DDBJ whole genome shotgun (WGS) entry which is preliminary data.</text>
</comment>
<dbReference type="RefSeq" id="XP_067924101.1">
    <property type="nucleotide sequence ID" value="XM_068063923.1"/>
</dbReference>
<dbReference type="PANTHER" id="PTHR15954:SF4">
    <property type="entry name" value="VACUOLAR PROTEIN SORTING-ASSOCIATED PROTEIN 51 HOMOLOG"/>
    <property type="match status" value="1"/>
</dbReference>
<dbReference type="GO" id="GO:0007030">
    <property type="term" value="P:Golgi organization"/>
    <property type="evidence" value="ECO:0007669"/>
    <property type="project" value="TreeGrafter"/>
</dbReference>